<reference evidence="14" key="1">
    <citation type="journal article" date="2014" name="BMC Genomics">
        <title>Genome characteristics reveal the impact of lichenization on lichen-forming fungus Endocarpon pusillum Hedwig (Verrucariales, Ascomycota).</title>
        <authorList>
            <person name="Wang Y.-Y."/>
            <person name="Liu B."/>
            <person name="Zhang X.-Y."/>
            <person name="Zhou Q.-M."/>
            <person name="Zhang T."/>
            <person name="Li H."/>
            <person name="Yu Y.-F."/>
            <person name="Zhang X.-L."/>
            <person name="Hao X.-Y."/>
            <person name="Wang M."/>
            <person name="Wang L."/>
            <person name="Wei J.-C."/>
        </authorList>
    </citation>
    <scope>NUCLEOTIDE SEQUENCE [LARGE SCALE GENOMIC DNA]</scope>
    <source>
        <strain evidence="14">Z07020 / HMAS-L-300199</strain>
    </source>
</reference>
<evidence type="ECO:0000256" key="10">
    <source>
        <dbReference type="SAM" id="Phobius"/>
    </source>
</evidence>
<dbReference type="PANTHER" id="PTHR24223:SF399">
    <property type="entry name" value="ABC TRANSPORTER ATNG"/>
    <property type="match status" value="1"/>
</dbReference>
<organism evidence="13 14">
    <name type="scientific">Endocarpon pusillum (strain Z07020 / HMAS-L-300199)</name>
    <name type="common">Lichen-forming fungus</name>
    <dbReference type="NCBI Taxonomy" id="1263415"/>
    <lineage>
        <taxon>Eukaryota</taxon>
        <taxon>Fungi</taxon>
        <taxon>Dikarya</taxon>
        <taxon>Ascomycota</taxon>
        <taxon>Pezizomycotina</taxon>
        <taxon>Eurotiomycetes</taxon>
        <taxon>Chaetothyriomycetidae</taxon>
        <taxon>Verrucariales</taxon>
        <taxon>Verrucariaceae</taxon>
        <taxon>Endocarpon</taxon>
    </lineage>
</organism>
<dbReference type="OMA" id="KSIKMMG"/>
<dbReference type="SUPFAM" id="SSF52540">
    <property type="entry name" value="P-loop containing nucleoside triphosphate hydrolases"/>
    <property type="match status" value="2"/>
</dbReference>
<dbReference type="InterPro" id="IPR027417">
    <property type="entry name" value="P-loop_NTPase"/>
</dbReference>
<dbReference type="InterPro" id="IPR003439">
    <property type="entry name" value="ABC_transporter-like_ATP-bd"/>
</dbReference>
<dbReference type="Gene3D" id="3.40.50.300">
    <property type="entry name" value="P-loop containing nucleotide triphosphate hydrolases"/>
    <property type="match status" value="2"/>
</dbReference>
<keyword evidence="14" id="KW-1185">Reference proteome</keyword>
<dbReference type="eggNOG" id="KOG0054">
    <property type="taxonomic scope" value="Eukaryota"/>
</dbReference>
<evidence type="ECO:0000313" key="14">
    <source>
        <dbReference type="Proteomes" id="UP000019373"/>
    </source>
</evidence>
<dbReference type="CDD" id="cd18580">
    <property type="entry name" value="ABC_6TM_ABCC_D2"/>
    <property type="match status" value="1"/>
</dbReference>
<feature type="transmembrane region" description="Helical" evidence="10">
    <location>
        <begin position="980"/>
        <end position="1001"/>
    </location>
</feature>
<evidence type="ECO:0000256" key="3">
    <source>
        <dbReference type="ARBA" id="ARBA00022692"/>
    </source>
</evidence>
<feature type="domain" description="ABC transmembrane type-1" evidence="12">
    <location>
        <begin position="166"/>
        <end position="443"/>
    </location>
</feature>
<dbReference type="Pfam" id="PF00664">
    <property type="entry name" value="ABC_membrane"/>
    <property type="match status" value="2"/>
</dbReference>
<evidence type="ECO:0000256" key="4">
    <source>
        <dbReference type="ARBA" id="ARBA00022741"/>
    </source>
</evidence>
<evidence type="ECO:0000256" key="2">
    <source>
        <dbReference type="ARBA" id="ARBA00022448"/>
    </source>
</evidence>
<dbReference type="InterPro" id="IPR011527">
    <property type="entry name" value="ABC1_TM_dom"/>
</dbReference>
<dbReference type="GO" id="GO:0016887">
    <property type="term" value="F:ATP hydrolysis activity"/>
    <property type="evidence" value="ECO:0007669"/>
    <property type="project" value="InterPro"/>
</dbReference>
<dbReference type="GO" id="GO:0140359">
    <property type="term" value="F:ABC-type transporter activity"/>
    <property type="evidence" value="ECO:0007669"/>
    <property type="project" value="InterPro"/>
</dbReference>
<sequence length="1215" mass="134311">MFVLSHVEHKRSVRPSVLLNVYLFFSVLFDAVQLRSLVLSEGSSLVSRFFAANIGMKVVLLVLEAWEKRKSSVDAYANLPVESTIGIFNRSFFWWLNATLLQGSRVSLSPEDLQKIDTALEPRAWAKTLQEAWIRHSIPNASRRALVWASIKAFRKPLAAMAFPRICLIGLNFAQPFLISRLLNLLRDPDSIKNHNIGYGLIGAAGAIYLGIAVLNGWYKHQLFRCITSFRGAMIAFIFDRALHLPDGAYNESKAVSLMGTDTDRICVSIERVHEVWAQLLEVLIGVSLLGLQLGWICVLPVAIVLGSTVLSSKVATIVPAKQKIWAAAVQKRIAITTSAIGSMKTIRMTGLTRAVTRILVEQRTRELRLMAGFRWVSLWLNSIANIPTAFCATVTFTAYVVQAHIQGREGLDVTRAFTSMALINLVAVPAGRFLTAFPVLTASLGCFERIQEYMLAPSRLDSRILSQTMENAVELDSVKFATNTDTRTRPANITLSLRRGALTIITGPVGAGKTTLARALLGEIACEAGTICVYTTKVGYCAQTPWLLNLSIRQNICGRRTSGLFDDDWYQTVLQACALDVDMKHLTEGDETMVGSKGTKLSGGQRHRVALARCVFARPEIVVLDDVFSALDSETEQIVTERLLGPWGLLRRLNSTIILISHSVHHFRMADQMVVFGQDGSIKHCGSNVQVADVYAVMERPVSQSISRQVEGDFSGATSQNRNTSEKSREKVSITSGSTGSTSKSSTYRYYANSVGWRKGSIYVLFQAAHIITVSVPQVWLMWWTTAGSGRLAMFLPIYLSFSFLQLFNQGVAIWSILVWIAASTARSLHWVLLRTTIEARQAFFASTDLGEIINRFSQDLTLVEQALPQAVMMTVGMFFMLCGQLALISLGSSYVAATLPCLLIAVYFVQSFYLRTSRQLRILELEAKSPVYSHFMETLDGLTTIRAFGWLEESKAIIFSRIEEAQTPYYLLLCIQRWLNLVLDLIVAALAVIVVAHAVSLRSSTSAGRLGVSLNNVLGTSTILSYLINAWTQLETSLGAVVRIKNFESDIVPEARPDENHVPPQSWPQCGQVDIESVCATYKEGPFALEAITMKIEPGQKIGIGGRTGSGKSSLVSALLRLLDLHTGSIIIDGVDISSVPRSFIRDRIIAVPQEVFLLTGSVRLNLDPDSLQEDEKLIEILKRIDLWRVIESRGGSIVISTQTPFRKGSCRF</sequence>
<dbReference type="GeneID" id="19243210"/>
<dbReference type="HOGENOM" id="CLU_000604_27_5_1"/>
<feature type="transmembrane region" description="Helical" evidence="10">
    <location>
        <begin position="896"/>
        <end position="916"/>
    </location>
</feature>
<name>U1GL22_ENDPU</name>
<dbReference type="FunFam" id="1.20.1560.10:FF:000066">
    <property type="entry name" value="ABC multidrug transporter (Eurofung)"/>
    <property type="match status" value="1"/>
</dbReference>
<dbReference type="OrthoDB" id="6500128at2759"/>
<keyword evidence="2" id="KW-0813">Transport</keyword>
<dbReference type="FunFam" id="1.20.1560.10:FF:000055">
    <property type="entry name" value="ABC multidrug transporter (Eurofung)"/>
    <property type="match status" value="1"/>
</dbReference>
<keyword evidence="6 10" id="KW-1133">Transmembrane helix</keyword>
<feature type="transmembrane region" description="Helical" evidence="10">
    <location>
        <begin position="797"/>
        <end position="824"/>
    </location>
</feature>
<gene>
    <name evidence="13" type="ORF">EPUS_08360</name>
</gene>
<dbReference type="GO" id="GO:0005524">
    <property type="term" value="F:ATP binding"/>
    <property type="evidence" value="ECO:0007669"/>
    <property type="project" value="UniProtKB-KW"/>
</dbReference>
<keyword evidence="3 10" id="KW-0812">Transmembrane</keyword>
<dbReference type="SUPFAM" id="SSF90123">
    <property type="entry name" value="ABC transporter transmembrane region"/>
    <property type="match status" value="2"/>
</dbReference>
<feature type="transmembrane region" description="Helical" evidence="10">
    <location>
        <begin position="158"/>
        <end position="177"/>
    </location>
</feature>
<keyword evidence="7 10" id="KW-0472">Membrane</keyword>
<dbReference type="InterPro" id="IPR044746">
    <property type="entry name" value="ABCC_6TM_D1"/>
</dbReference>
<feature type="domain" description="ABC transporter" evidence="11">
    <location>
        <begin position="474"/>
        <end position="705"/>
    </location>
</feature>
<feature type="transmembrane region" description="Helical" evidence="10">
    <location>
        <begin position="283"/>
        <end position="306"/>
    </location>
</feature>
<keyword evidence="4" id="KW-0547">Nucleotide-binding</keyword>
<evidence type="ECO:0000256" key="6">
    <source>
        <dbReference type="ARBA" id="ARBA00022989"/>
    </source>
</evidence>
<dbReference type="PROSITE" id="PS50893">
    <property type="entry name" value="ABC_TRANSPORTER_2"/>
    <property type="match status" value="1"/>
</dbReference>
<dbReference type="GO" id="GO:0016020">
    <property type="term" value="C:membrane"/>
    <property type="evidence" value="ECO:0007669"/>
    <property type="project" value="UniProtKB-SubCell"/>
</dbReference>
<comment type="subcellular location">
    <subcellularLocation>
        <location evidence="1">Membrane</location>
        <topology evidence="1">Multi-pass membrane protein</topology>
    </subcellularLocation>
</comment>
<dbReference type="Gene3D" id="1.20.1560.10">
    <property type="entry name" value="ABC transporter type 1, transmembrane domain"/>
    <property type="match status" value="2"/>
</dbReference>
<evidence type="ECO:0000259" key="11">
    <source>
        <dbReference type="PROSITE" id="PS50893"/>
    </source>
</evidence>
<evidence type="ECO:0000256" key="9">
    <source>
        <dbReference type="SAM" id="MobiDB-lite"/>
    </source>
</evidence>
<dbReference type="InterPro" id="IPR050173">
    <property type="entry name" value="ABC_transporter_C-like"/>
</dbReference>
<evidence type="ECO:0000259" key="12">
    <source>
        <dbReference type="PROSITE" id="PS50929"/>
    </source>
</evidence>
<evidence type="ECO:0000256" key="7">
    <source>
        <dbReference type="ARBA" id="ARBA00023136"/>
    </source>
</evidence>
<evidence type="ECO:0000313" key="13">
    <source>
        <dbReference type="EMBL" id="ERF72913.1"/>
    </source>
</evidence>
<dbReference type="SMART" id="SM00382">
    <property type="entry name" value="AAA"/>
    <property type="match status" value="2"/>
</dbReference>
<dbReference type="PANTHER" id="PTHR24223">
    <property type="entry name" value="ATP-BINDING CASSETTE SUB-FAMILY C"/>
    <property type="match status" value="1"/>
</dbReference>
<evidence type="ECO:0000256" key="5">
    <source>
        <dbReference type="ARBA" id="ARBA00022840"/>
    </source>
</evidence>
<feature type="transmembrane region" description="Helical" evidence="10">
    <location>
        <begin position="422"/>
        <end position="448"/>
    </location>
</feature>
<dbReference type="RefSeq" id="XP_007801425.1">
    <property type="nucleotide sequence ID" value="XM_007803234.1"/>
</dbReference>
<feature type="transmembrane region" description="Helical" evidence="10">
    <location>
        <begin position="45"/>
        <end position="63"/>
    </location>
</feature>
<proteinExistence type="predicted"/>
<keyword evidence="5" id="KW-0067">ATP-binding</keyword>
<accession>U1GL22</accession>
<dbReference type="EMBL" id="KE721013">
    <property type="protein sequence ID" value="ERF72913.1"/>
    <property type="molecule type" value="Genomic_DNA"/>
</dbReference>
<dbReference type="Proteomes" id="UP000019373">
    <property type="component" value="Unassembled WGS sequence"/>
</dbReference>
<dbReference type="CDD" id="cd18579">
    <property type="entry name" value="ABC_6TM_ABCC_D1"/>
    <property type="match status" value="1"/>
</dbReference>
<feature type="transmembrane region" description="Helical" evidence="10">
    <location>
        <begin position="872"/>
        <end position="890"/>
    </location>
</feature>
<feature type="region of interest" description="Disordered" evidence="9">
    <location>
        <begin position="708"/>
        <end position="747"/>
    </location>
</feature>
<feature type="transmembrane region" description="Helical" evidence="10">
    <location>
        <begin position="21"/>
        <end position="39"/>
    </location>
</feature>
<dbReference type="InterPro" id="IPR003593">
    <property type="entry name" value="AAA+_ATPase"/>
</dbReference>
<evidence type="ECO:0000256" key="8">
    <source>
        <dbReference type="ARBA" id="ARBA00023180"/>
    </source>
</evidence>
<feature type="transmembrane region" description="Helical" evidence="10">
    <location>
        <begin position="197"/>
        <end position="215"/>
    </location>
</feature>
<dbReference type="InterPro" id="IPR044726">
    <property type="entry name" value="ABCC_6TM_D2"/>
</dbReference>
<protein>
    <recommendedName>
        <fullName evidence="15">ABC transporter</fullName>
    </recommendedName>
</protein>
<dbReference type="PROSITE" id="PS50929">
    <property type="entry name" value="ABC_TM1F"/>
    <property type="match status" value="2"/>
</dbReference>
<feature type="transmembrane region" description="Helical" evidence="10">
    <location>
        <begin position="379"/>
        <end position="402"/>
    </location>
</feature>
<evidence type="ECO:0000256" key="1">
    <source>
        <dbReference type="ARBA" id="ARBA00004141"/>
    </source>
</evidence>
<dbReference type="InterPro" id="IPR036640">
    <property type="entry name" value="ABC1_TM_sf"/>
</dbReference>
<feature type="domain" description="ABC transmembrane type-1" evidence="12">
    <location>
        <begin position="763"/>
        <end position="1038"/>
    </location>
</feature>
<dbReference type="AlphaFoldDB" id="U1GL22"/>
<keyword evidence="8" id="KW-0325">Glycoprotein</keyword>
<evidence type="ECO:0008006" key="15">
    <source>
        <dbReference type="Google" id="ProtNLM"/>
    </source>
</evidence>
<feature type="compositionally biased region" description="Low complexity" evidence="9">
    <location>
        <begin position="734"/>
        <end position="747"/>
    </location>
</feature>
<dbReference type="Pfam" id="PF00005">
    <property type="entry name" value="ABC_tran"/>
    <property type="match status" value="2"/>
</dbReference>